<evidence type="ECO:0000256" key="2">
    <source>
        <dbReference type="ARBA" id="ARBA00004300"/>
    </source>
</evidence>
<evidence type="ECO:0000256" key="4">
    <source>
        <dbReference type="ARBA" id="ARBA00022490"/>
    </source>
</evidence>
<dbReference type="PROSITE" id="PS50896">
    <property type="entry name" value="LISH"/>
    <property type="match status" value="1"/>
</dbReference>
<organism evidence="9 10">
    <name type="scientific">Melipona quadrifasciata</name>
    <dbReference type="NCBI Taxonomy" id="166423"/>
    <lineage>
        <taxon>Eukaryota</taxon>
        <taxon>Metazoa</taxon>
        <taxon>Ecdysozoa</taxon>
        <taxon>Arthropoda</taxon>
        <taxon>Hexapoda</taxon>
        <taxon>Insecta</taxon>
        <taxon>Pterygota</taxon>
        <taxon>Neoptera</taxon>
        <taxon>Endopterygota</taxon>
        <taxon>Hymenoptera</taxon>
        <taxon>Apocrita</taxon>
        <taxon>Aculeata</taxon>
        <taxon>Apoidea</taxon>
        <taxon>Anthophila</taxon>
        <taxon>Apidae</taxon>
        <taxon>Melipona</taxon>
    </lineage>
</organism>
<keyword evidence="10" id="KW-1185">Reference proteome</keyword>
<evidence type="ECO:0000313" key="9">
    <source>
        <dbReference type="EMBL" id="KOX72785.1"/>
    </source>
</evidence>
<evidence type="ECO:0000256" key="5">
    <source>
        <dbReference type="ARBA" id="ARBA00022794"/>
    </source>
</evidence>
<dbReference type="InterPro" id="IPR018993">
    <property type="entry name" value="FOP_dimerisation-dom_N"/>
</dbReference>
<dbReference type="PANTHER" id="PTHR15431">
    <property type="entry name" value="FGFR1 ONCOGENE PARTNER/LISH DOMAIN-CONTAINING PROTEIN"/>
    <property type="match status" value="1"/>
</dbReference>
<dbReference type="EMBL" id="KQ435812">
    <property type="protein sequence ID" value="KOX72785.1"/>
    <property type="molecule type" value="Genomic_DNA"/>
</dbReference>
<comment type="similarity">
    <text evidence="3">Belongs to the CEP43 family.</text>
</comment>
<dbReference type="PANTHER" id="PTHR15431:SF4">
    <property type="entry name" value="PROTEIN TONNEAU 1B"/>
    <property type="match status" value="1"/>
</dbReference>
<dbReference type="InterPro" id="IPR006594">
    <property type="entry name" value="LisH"/>
</dbReference>
<sequence>MYHLSFLDTLLKFIFTAVRESLKADGELGRIKAEMRTEVIKLLDNSNKENKTKLPKPSLDIVFLNELIREYLDWMGYKYSSTVFISECDLSKQPLDRLLLLQSLGLKESENSTKLPLLCSIIETFKNFKNT</sequence>
<dbReference type="Proteomes" id="UP000053105">
    <property type="component" value="Unassembled WGS sequence"/>
</dbReference>
<name>A0A0M8ZWX8_9HYME</name>
<dbReference type="GO" id="GO:0034453">
    <property type="term" value="P:microtubule anchoring"/>
    <property type="evidence" value="ECO:0007669"/>
    <property type="project" value="InterPro"/>
</dbReference>
<evidence type="ECO:0000313" key="10">
    <source>
        <dbReference type="Proteomes" id="UP000053105"/>
    </source>
</evidence>
<dbReference type="AlphaFoldDB" id="A0A0M8ZWX8"/>
<dbReference type="GO" id="GO:0005813">
    <property type="term" value="C:centrosome"/>
    <property type="evidence" value="ECO:0007669"/>
    <property type="project" value="UniProtKB-SubCell"/>
</dbReference>
<dbReference type="Pfam" id="PF09398">
    <property type="entry name" value="FOP_dimer"/>
    <property type="match status" value="1"/>
</dbReference>
<proteinExistence type="inferred from homology"/>
<protein>
    <submittedName>
        <fullName evidence="9">LisH domain-containing protein FOPNL</fullName>
    </submittedName>
</protein>
<keyword evidence="6" id="KW-0206">Cytoskeleton</keyword>
<reference evidence="9 10" key="1">
    <citation type="submission" date="2015-07" db="EMBL/GenBank/DDBJ databases">
        <title>The genome of Melipona quadrifasciata.</title>
        <authorList>
            <person name="Pan H."/>
            <person name="Kapheim K."/>
        </authorList>
    </citation>
    <scope>NUCLEOTIDE SEQUENCE [LARGE SCALE GENOMIC DNA]</scope>
    <source>
        <strain evidence="9">0111107301</strain>
        <tissue evidence="9">Whole body</tissue>
    </source>
</reference>
<keyword evidence="5" id="KW-0970">Cilium biogenesis/degradation</keyword>
<accession>A0A0M8ZWX8</accession>
<keyword evidence="7" id="KW-0966">Cell projection</keyword>
<keyword evidence="4" id="KW-0963">Cytoplasm</keyword>
<evidence type="ECO:0000256" key="6">
    <source>
        <dbReference type="ARBA" id="ARBA00023212"/>
    </source>
</evidence>
<dbReference type="GO" id="GO:0030030">
    <property type="term" value="P:cell projection organization"/>
    <property type="evidence" value="ECO:0007669"/>
    <property type="project" value="UniProtKB-KW"/>
</dbReference>
<dbReference type="STRING" id="166423.A0A0M8ZWX8"/>
<dbReference type="OrthoDB" id="5970631at2759"/>
<evidence type="ECO:0000256" key="1">
    <source>
        <dbReference type="ARBA" id="ARBA00004120"/>
    </source>
</evidence>
<dbReference type="SMART" id="SM00667">
    <property type="entry name" value="LisH"/>
    <property type="match status" value="1"/>
</dbReference>
<evidence type="ECO:0000256" key="3">
    <source>
        <dbReference type="ARBA" id="ARBA00005385"/>
    </source>
</evidence>
<evidence type="ECO:0000256" key="7">
    <source>
        <dbReference type="ARBA" id="ARBA00023273"/>
    </source>
</evidence>
<gene>
    <name evidence="9" type="ORF">WN51_00725</name>
</gene>
<dbReference type="Gene3D" id="1.20.960.40">
    <property type="match status" value="1"/>
</dbReference>
<comment type="subcellular location">
    <subcellularLocation>
        <location evidence="1">Cytoplasm</location>
        <location evidence="1">Cytoskeleton</location>
        <location evidence="1">Cilium basal body</location>
    </subcellularLocation>
    <subcellularLocation>
        <location evidence="2">Cytoplasm</location>
        <location evidence="2">Cytoskeleton</location>
        <location evidence="2">Microtubule organizing center</location>
        <location evidence="2">Centrosome</location>
    </subcellularLocation>
</comment>
<evidence type="ECO:0000259" key="8">
    <source>
        <dbReference type="Pfam" id="PF09398"/>
    </source>
</evidence>
<feature type="domain" description="FGFR1 oncogene partner (FOP) N-terminal dimerisation" evidence="8">
    <location>
        <begin position="63"/>
        <end position="123"/>
    </location>
</feature>